<evidence type="ECO:0008006" key="4">
    <source>
        <dbReference type="Google" id="ProtNLM"/>
    </source>
</evidence>
<proteinExistence type="predicted"/>
<dbReference type="Gene3D" id="3.40.50.1010">
    <property type="entry name" value="5'-nuclease"/>
    <property type="match status" value="1"/>
</dbReference>
<organism evidence="2 3">
    <name type="scientific">Parascedosporium putredinis</name>
    <dbReference type="NCBI Taxonomy" id="1442378"/>
    <lineage>
        <taxon>Eukaryota</taxon>
        <taxon>Fungi</taxon>
        <taxon>Dikarya</taxon>
        <taxon>Ascomycota</taxon>
        <taxon>Pezizomycotina</taxon>
        <taxon>Sordariomycetes</taxon>
        <taxon>Hypocreomycetidae</taxon>
        <taxon>Microascales</taxon>
        <taxon>Microascaceae</taxon>
        <taxon>Parascedosporium</taxon>
    </lineage>
</organism>
<dbReference type="AlphaFoldDB" id="A0A9P1HCW4"/>
<protein>
    <recommendedName>
        <fullName evidence="4">NYN domain-containing protein</fullName>
    </recommendedName>
</protein>
<dbReference type="OrthoDB" id="2311180at2759"/>
<dbReference type="EMBL" id="CALLCH030000020">
    <property type="protein sequence ID" value="CAI4219743.1"/>
    <property type="molecule type" value="Genomic_DNA"/>
</dbReference>
<evidence type="ECO:0000313" key="2">
    <source>
        <dbReference type="EMBL" id="CAI4219743.1"/>
    </source>
</evidence>
<evidence type="ECO:0000256" key="1">
    <source>
        <dbReference type="SAM" id="MobiDB-lite"/>
    </source>
</evidence>
<keyword evidence="3" id="KW-1185">Reference proteome</keyword>
<gene>
    <name evidence="2" type="ORF">PPNO1_LOCUS9290</name>
</gene>
<comment type="caution">
    <text evidence="2">The sequence shown here is derived from an EMBL/GenBank/DDBJ whole genome shotgun (WGS) entry which is preliminary data.</text>
</comment>
<dbReference type="Proteomes" id="UP000838763">
    <property type="component" value="Unassembled WGS sequence"/>
</dbReference>
<reference evidence="2" key="1">
    <citation type="submission" date="2022-11" db="EMBL/GenBank/DDBJ databases">
        <authorList>
            <person name="Scott C."/>
            <person name="Bruce N."/>
        </authorList>
    </citation>
    <scope>NUCLEOTIDE SEQUENCE</scope>
</reference>
<accession>A0A9P1HCW4</accession>
<feature type="region of interest" description="Disordered" evidence="1">
    <location>
        <begin position="71"/>
        <end position="92"/>
    </location>
</feature>
<name>A0A9P1HCW4_9PEZI</name>
<evidence type="ECO:0000313" key="3">
    <source>
        <dbReference type="Proteomes" id="UP000838763"/>
    </source>
</evidence>
<sequence length="274" mass="31062">MPFSRPQPVVPIEVPDICRIFVDDSNTWIEGQKLAASGSLHLPKLIDAEQDPRFRLHMDHLVEKLLNNRQKGPSFRYGSQPAPGDTSKKSRNKYHLETKVFERSHGKEKQVDIAMAADIAFLAAELDTGARYDPRIKTQKRRTVFVVVTGDCDLLPSIEGALDRGIRVELWAWSSNLSRKYIALENQHSTLSVRHLDPFAKEISFLKYKSTWKTIDPAHAVVLEQKNASLLPSDIEGSITETLKDRHRLFYITKLRSAPQNFAVEFPGSKTSTL</sequence>